<dbReference type="AlphaFoldDB" id="J4ICB5"/>
<dbReference type="InterPro" id="IPR011009">
    <property type="entry name" value="Kinase-like_dom_sf"/>
</dbReference>
<feature type="compositionally biased region" description="Polar residues" evidence="1">
    <location>
        <begin position="589"/>
        <end position="609"/>
    </location>
</feature>
<evidence type="ECO:0000313" key="3">
    <source>
        <dbReference type="EMBL" id="CCM06121.1"/>
    </source>
</evidence>
<feature type="compositionally biased region" description="Low complexity" evidence="1">
    <location>
        <begin position="554"/>
        <end position="580"/>
    </location>
</feature>
<feature type="region of interest" description="Disordered" evidence="1">
    <location>
        <begin position="664"/>
        <end position="696"/>
    </location>
</feature>
<dbReference type="SUPFAM" id="SSF56112">
    <property type="entry name" value="Protein kinase-like (PK-like)"/>
    <property type="match status" value="1"/>
</dbReference>
<feature type="domain" description="Fungal-type protein kinase" evidence="2">
    <location>
        <begin position="3"/>
        <end position="433"/>
    </location>
</feature>
<name>J4ICB5_9APHY</name>
<dbReference type="GO" id="GO:0004672">
    <property type="term" value="F:protein kinase activity"/>
    <property type="evidence" value="ECO:0007669"/>
    <property type="project" value="InterPro"/>
</dbReference>
<feature type="compositionally biased region" description="Basic and acidic residues" evidence="1">
    <location>
        <begin position="675"/>
        <end position="686"/>
    </location>
</feature>
<dbReference type="Pfam" id="PF17667">
    <property type="entry name" value="Pkinase_fungal"/>
    <property type="match status" value="1"/>
</dbReference>
<reference evidence="3 4" key="1">
    <citation type="journal article" date="2012" name="Appl. Environ. Microbiol.">
        <title>Short-read sequencing for genomic analysis of the brown rot fungus Fibroporia radiculosa.</title>
        <authorList>
            <person name="Tang J.D."/>
            <person name="Perkins A.D."/>
            <person name="Sonstegard T.S."/>
            <person name="Schroeder S.G."/>
            <person name="Burgess S.C."/>
            <person name="Diehl S.V."/>
        </authorList>
    </citation>
    <scope>NUCLEOTIDE SEQUENCE [LARGE SCALE GENOMIC DNA]</scope>
    <source>
        <strain evidence="3 4">TFFH 294</strain>
    </source>
</reference>
<gene>
    <name evidence="3" type="ORF">FIBRA_08370</name>
</gene>
<protein>
    <recommendedName>
        <fullName evidence="2">Fungal-type protein kinase domain-containing protein</fullName>
    </recommendedName>
</protein>
<dbReference type="PROSITE" id="PS00109">
    <property type="entry name" value="PROTEIN_KINASE_TYR"/>
    <property type="match status" value="1"/>
</dbReference>
<proteinExistence type="predicted"/>
<sequence>MARIYRFDHAAAVVSQAFNYVENPEILHEFFWRFANPINPACGVVGDDPTISMPSHEDRALAKRLFEKHKGEQFTGENNKVCRWIICKRPDGAIERYLTYRLVFMNPHLFSRATTVWEAFKEGDGSGKTYVIKDAWRQGARRFEEEFYKDIREGVAEQHDLEELCDIAEEELQLRGLAELEYAIDLGEEEMNAHTHEERNDPVSPAPSSFDCQPLSDDGFFGPPAYDTDQDGSAPSPPPPPYESDDEAPPPYESGHCTASAAILDRNMAKYNERSHTRLIMKTVGRPISQFESTKEMIEALRDAIEGHGIAYKAGVLHRDVSEGNVLIAEDAPLKGFIGDFDYSFNWKRFLRERGWKDTLESWQRYIKTHEGMPDESANAKASQQDLKDSELRNGLKERTGTFYFMGIEVLQGNIIHDACHDLESFYWLLVWLALRHTDHEHEAGNLACSRLFDADNEWSCQDSKVAWLRKPGSVKVRGNAPLTHLLEEFTTQCFLNIPQHKYVPLVPLTHKSVLGLFDMALGMDGWPKNDVARPYKMPNTTATRVDVRPPPQTTSGKTGSKPPSSRSRPLSAAGRPPRSQCGGRLVPTTGSLAQGETSGQEKSASKASQPRKCTPNTAEQGVESFRPQPMIASTNSWSLMPSAAWPVTSSVVQGSVRSRQVITSQVSPTSSTKRTRDVVEKENHSPSKRRKSVNASAPSTTCNFIAARFVFACSHTLLTILATYRVPGILSVL</sequence>
<evidence type="ECO:0000313" key="4">
    <source>
        <dbReference type="Proteomes" id="UP000006352"/>
    </source>
</evidence>
<dbReference type="PANTHER" id="PTHR38248:SF2">
    <property type="entry name" value="FUNK1 11"/>
    <property type="match status" value="1"/>
</dbReference>
<dbReference type="Gene3D" id="1.10.510.10">
    <property type="entry name" value="Transferase(Phosphotransferase) domain 1"/>
    <property type="match status" value="1"/>
</dbReference>
<dbReference type="InterPro" id="IPR008266">
    <property type="entry name" value="Tyr_kinase_AS"/>
</dbReference>
<dbReference type="GeneID" id="24101032"/>
<accession>J4ICB5</accession>
<dbReference type="PANTHER" id="PTHR38248">
    <property type="entry name" value="FUNK1 6"/>
    <property type="match status" value="1"/>
</dbReference>
<feature type="region of interest" description="Disordered" evidence="1">
    <location>
        <begin position="193"/>
        <end position="256"/>
    </location>
</feature>
<organism evidence="3 4">
    <name type="scientific">Fibroporia radiculosa</name>
    <dbReference type="NCBI Taxonomy" id="599839"/>
    <lineage>
        <taxon>Eukaryota</taxon>
        <taxon>Fungi</taxon>
        <taxon>Dikarya</taxon>
        <taxon>Basidiomycota</taxon>
        <taxon>Agaricomycotina</taxon>
        <taxon>Agaricomycetes</taxon>
        <taxon>Polyporales</taxon>
        <taxon>Fibroporiaceae</taxon>
        <taxon>Fibroporia</taxon>
    </lineage>
</organism>
<dbReference type="InParanoid" id="J4ICB5"/>
<dbReference type="EMBL" id="HE797224">
    <property type="protein sequence ID" value="CCM06121.1"/>
    <property type="molecule type" value="Genomic_DNA"/>
</dbReference>
<dbReference type="Proteomes" id="UP000006352">
    <property type="component" value="Unassembled WGS sequence"/>
</dbReference>
<feature type="region of interest" description="Disordered" evidence="1">
    <location>
        <begin position="535"/>
        <end position="629"/>
    </location>
</feature>
<dbReference type="HOGENOM" id="CLU_377678_0_0_1"/>
<dbReference type="RefSeq" id="XP_012185404.1">
    <property type="nucleotide sequence ID" value="XM_012330014.1"/>
</dbReference>
<dbReference type="OrthoDB" id="3270165at2759"/>
<keyword evidence="4" id="KW-1185">Reference proteome</keyword>
<evidence type="ECO:0000259" key="2">
    <source>
        <dbReference type="Pfam" id="PF17667"/>
    </source>
</evidence>
<feature type="compositionally biased region" description="Polar residues" evidence="1">
    <location>
        <begin position="664"/>
        <end position="673"/>
    </location>
</feature>
<dbReference type="InterPro" id="IPR040976">
    <property type="entry name" value="Pkinase_fungal"/>
</dbReference>
<evidence type="ECO:0000256" key="1">
    <source>
        <dbReference type="SAM" id="MobiDB-lite"/>
    </source>
</evidence>